<dbReference type="EMBL" id="CP117416">
    <property type="protein sequence ID" value="WCT56269.1"/>
    <property type="molecule type" value="Genomic_DNA"/>
</dbReference>
<feature type="chain" id="PRO_5043881257" evidence="2">
    <location>
        <begin position="21"/>
        <end position="632"/>
    </location>
</feature>
<evidence type="ECO:0000313" key="3">
    <source>
        <dbReference type="EMBL" id="WCT56269.1"/>
    </source>
</evidence>
<protein>
    <submittedName>
        <fullName evidence="3">Uncharacterized protein</fullName>
    </submittedName>
</protein>
<accession>A0AAX3M268</accession>
<evidence type="ECO:0000313" key="4">
    <source>
        <dbReference type="Proteomes" id="UP001220509"/>
    </source>
</evidence>
<dbReference type="AlphaFoldDB" id="A0AAX3M268"/>
<feature type="signal peptide" evidence="2">
    <location>
        <begin position="1"/>
        <end position="20"/>
    </location>
</feature>
<organism evidence="3 4">
    <name type="scientific">Paenibacillus kyungheensis</name>
    <dbReference type="NCBI Taxonomy" id="1452732"/>
    <lineage>
        <taxon>Bacteria</taxon>
        <taxon>Bacillati</taxon>
        <taxon>Bacillota</taxon>
        <taxon>Bacilli</taxon>
        <taxon>Bacillales</taxon>
        <taxon>Paenibacillaceae</taxon>
        <taxon>Paenibacillus</taxon>
    </lineage>
</organism>
<proteinExistence type="predicted"/>
<dbReference type="KEGG" id="pka:PQ456_01695"/>
<keyword evidence="2" id="KW-0732">Signal</keyword>
<evidence type="ECO:0000256" key="1">
    <source>
        <dbReference type="SAM" id="MobiDB-lite"/>
    </source>
</evidence>
<gene>
    <name evidence="3" type="ORF">PQ456_01695</name>
</gene>
<name>A0AAX3M268_9BACL</name>
<feature type="compositionally biased region" description="Polar residues" evidence="1">
    <location>
        <begin position="567"/>
        <end position="593"/>
    </location>
</feature>
<sequence length="632" mass="70353">MSIIRLFALRNLLIVACAIAAVLAVYKGVQISQKIHAVQEADRYYDQKQWVEAETFYQKANTNTSIRYQNEHIANRLLQLLPITDWKQTVSSSQQQLQSAASTQQFEAYLTAYKLWQQRLSQQQQADKRYTVQYKQITNESKINDQLKTDFQAFRELFEAGLQNNLQKHNYTDESDKWNLLQIPEKYLAVKSTRQAYLNTLFKTYDQTKLTRLAAAGDFTAFLEQARSTWDGYQQHDWSATWVLTAAQNNAAKILATDIASQQINNFVTHAQSFNQWVTTVNLSSSPVTTTINNEINSLLREANTMVTAGQYQQALDIYQALQPVQDTTNLIAQTKVAWASSDPLYVLQSSNPSVAYQHVVGGTNGLNADVYALATDAENHLYIGTMTANGDTSILSGEIAQQASQIRSLAIVNQLGTPDQPVIEIQSEPTTDRTATFSFYAVEPSGFRALLSVEADGYTIGDNQTIQVQNPSDLEKGQTAIYARNEDGEYTRTETQNEYTSIDGSTLTSYLNEPVSFEVNIVSTDADDRGAIALVGEQYIRLRGELNWSTGSFVVSGVFRGEFEPFTNTLGSGDTHSTGENNTPTEENGTPESTDETGLLQEPDYGVDAPDAPANLESNITIPVFEVESLQ</sequence>
<reference evidence="3 4" key="1">
    <citation type="submission" date="2023-02" db="EMBL/GenBank/DDBJ databases">
        <title>Genome sequence of Paenibacillus kyungheensis KACC 18744.</title>
        <authorList>
            <person name="Kim S."/>
            <person name="Heo J."/>
            <person name="Kwon S.-W."/>
        </authorList>
    </citation>
    <scope>NUCLEOTIDE SEQUENCE [LARGE SCALE GENOMIC DNA]</scope>
    <source>
        <strain evidence="3 4">KACC 18744</strain>
    </source>
</reference>
<dbReference type="Proteomes" id="UP001220509">
    <property type="component" value="Chromosome"/>
</dbReference>
<dbReference type="RefSeq" id="WP_273614569.1">
    <property type="nucleotide sequence ID" value="NZ_CP117416.1"/>
</dbReference>
<feature type="region of interest" description="Disordered" evidence="1">
    <location>
        <begin position="567"/>
        <end position="616"/>
    </location>
</feature>
<keyword evidence="4" id="KW-1185">Reference proteome</keyword>
<evidence type="ECO:0000256" key="2">
    <source>
        <dbReference type="SAM" id="SignalP"/>
    </source>
</evidence>